<evidence type="ECO:0000313" key="3">
    <source>
        <dbReference type="Proteomes" id="UP000069205"/>
    </source>
</evidence>
<evidence type="ECO:0000313" key="2">
    <source>
        <dbReference type="EMBL" id="ALA58844.1"/>
    </source>
</evidence>
<dbReference type="PATRIC" id="fig|42253.5.peg.2397"/>
<sequence length="101" mass="11128">MAPLRSTSIPPVSTLFHVLLCFVVLMQMLGAPLSLWQPDVPSDLVKASLLEGFSLIPSRCTVPPTIALYRSLERFMTRPSVLLGDSPFRPPLPYHPPMSLA</sequence>
<reference evidence="2 3" key="1">
    <citation type="journal article" date="2015" name="Proc. Natl. Acad. Sci. U.S.A.">
        <title>Expanded metabolic versatility of ubiquitous nitrite-oxidizing bacteria from the genus Nitrospira.</title>
        <authorList>
            <person name="Koch H."/>
            <person name="Lucker S."/>
            <person name="Albertsen M."/>
            <person name="Kitzinger K."/>
            <person name="Herbold C."/>
            <person name="Spieck E."/>
            <person name="Nielsen P.H."/>
            <person name="Wagner M."/>
            <person name="Daims H."/>
        </authorList>
    </citation>
    <scope>NUCLEOTIDE SEQUENCE [LARGE SCALE GENOMIC DNA]</scope>
    <source>
        <strain evidence="2 3">NSP M-1</strain>
    </source>
</reference>
<name>A0A0K2GD93_NITMO</name>
<keyword evidence="1" id="KW-0472">Membrane</keyword>
<accession>A0A0K2GD93</accession>
<gene>
    <name evidence="2" type="ORF">NITMOv2_2431</name>
</gene>
<proteinExistence type="predicted"/>
<keyword evidence="3" id="KW-1185">Reference proteome</keyword>
<organism evidence="2 3">
    <name type="scientific">Nitrospira moscoviensis</name>
    <dbReference type="NCBI Taxonomy" id="42253"/>
    <lineage>
        <taxon>Bacteria</taxon>
        <taxon>Pseudomonadati</taxon>
        <taxon>Nitrospirota</taxon>
        <taxon>Nitrospiria</taxon>
        <taxon>Nitrospirales</taxon>
        <taxon>Nitrospiraceae</taxon>
        <taxon>Nitrospira</taxon>
    </lineage>
</organism>
<dbReference type="AlphaFoldDB" id="A0A0K2GD93"/>
<dbReference type="RefSeq" id="WP_053379947.1">
    <property type="nucleotide sequence ID" value="NZ_CP011801.1"/>
</dbReference>
<keyword evidence="1" id="KW-0812">Transmembrane</keyword>
<evidence type="ECO:0000256" key="1">
    <source>
        <dbReference type="SAM" id="Phobius"/>
    </source>
</evidence>
<dbReference type="STRING" id="42253.NITMOv2_2431"/>
<keyword evidence="1" id="KW-1133">Transmembrane helix</keyword>
<dbReference type="KEGG" id="nmv:NITMOv2_2431"/>
<feature type="transmembrane region" description="Helical" evidence="1">
    <location>
        <begin position="15"/>
        <end position="36"/>
    </location>
</feature>
<dbReference type="EMBL" id="CP011801">
    <property type="protein sequence ID" value="ALA58844.1"/>
    <property type="molecule type" value="Genomic_DNA"/>
</dbReference>
<protein>
    <submittedName>
        <fullName evidence="2">Uncharacterized protein</fullName>
    </submittedName>
</protein>
<dbReference type="Proteomes" id="UP000069205">
    <property type="component" value="Chromosome"/>
</dbReference>